<dbReference type="Gene3D" id="3.30.70.20">
    <property type="match status" value="1"/>
</dbReference>
<dbReference type="SUPFAM" id="SSF54862">
    <property type="entry name" value="4Fe-4S ferredoxins"/>
    <property type="match status" value="1"/>
</dbReference>
<dbReference type="RefSeq" id="WP_301639905.1">
    <property type="nucleotide sequence ID" value="NZ_JAUEII010000019.1"/>
</dbReference>
<evidence type="ECO:0000313" key="8">
    <source>
        <dbReference type="EMBL" id="MDN0049601.1"/>
    </source>
</evidence>
<name>A0ABT7X687_9BACE</name>
<keyword evidence="3" id="KW-0677">Repeat</keyword>
<evidence type="ECO:0000256" key="6">
    <source>
        <dbReference type="ARBA" id="ARBA00023315"/>
    </source>
</evidence>
<evidence type="ECO:0000256" key="2">
    <source>
        <dbReference type="ARBA" id="ARBA00022723"/>
    </source>
</evidence>
<sequence length="600" mass="67599">MISIEKKIRCCGCNACGDICVHKAISFKADNEGFWYPVVDKEKCVDCGLCEKVCPIINKAQPERFTVPNVFAAYNKDEGVRVDSTSGGLHSALSNVMYGRGAYICGAVYNEDHTVSHLTSPDENLLPEIRSSKYLQSSMLGQYRKIRDLLHKGEKVFYCGTPCQVHALYNFLGKDYPELITCDFICRGVNSPKVFLKYMDMLEKRYASKATGIKFKNKKWGWHNFSMRVDFENGKQYCEDRWHDLFFIGYLQYGNFSRPSCYGCQFKGFPQKSDITLADFWGIEKIDQTMDQDKGTSLVMVNSDKGMELFNVAKEQLVWKEFTMEDARKGNPAMDSSLKPTTKNRDAFFKALDEMPFDKVAAKFFPLPTFSNNMKKKARRVLHGIKKAYRLTSGLGLSFKAWRNTVYYNFICSKVERFKKMPLFLTKHVVIELDKDSKLSLHGKLTMGITQVKGSRKEMRLLLEEGACMTVCDTFMMYAGSYIRVVKGGHLILHGGFINENVQITCGSTIEIGKDCAIGRDVVIRSYDGHTLLKEGYNISEPIKIGNHVWIGQGAQILKGVTIGDGAVIAAGAVVTKDVPPHTAVGGVPAKVISQKIYWK</sequence>
<dbReference type="Proteomes" id="UP001167871">
    <property type="component" value="Unassembled WGS sequence"/>
</dbReference>
<accession>A0ABT7X687</accession>
<evidence type="ECO:0000256" key="1">
    <source>
        <dbReference type="ARBA" id="ARBA00022679"/>
    </source>
</evidence>
<dbReference type="InterPro" id="IPR018357">
    <property type="entry name" value="Hexapep_transf_CS"/>
</dbReference>
<evidence type="ECO:0000256" key="4">
    <source>
        <dbReference type="ARBA" id="ARBA00023004"/>
    </source>
</evidence>
<proteinExistence type="predicted"/>
<evidence type="ECO:0000313" key="9">
    <source>
        <dbReference type="Proteomes" id="UP001167871"/>
    </source>
</evidence>
<feature type="domain" description="4Fe-4S ferredoxin-type" evidence="7">
    <location>
        <begin position="1"/>
        <end position="30"/>
    </location>
</feature>
<dbReference type="InterPro" id="IPR052977">
    <property type="entry name" value="Polyferredoxin-like_ET"/>
</dbReference>
<dbReference type="InterPro" id="IPR001451">
    <property type="entry name" value="Hexapep"/>
</dbReference>
<dbReference type="PANTHER" id="PTHR43193:SF2">
    <property type="entry name" value="POLYFERREDOXIN PROTEIN FWDF"/>
    <property type="match status" value="1"/>
</dbReference>
<reference evidence="8" key="1">
    <citation type="submission" date="2023-06" db="EMBL/GenBank/DDBJ databases">
        <authorList>
            <person name="Zeman M."/>
            <person name="Kubasova T."/>
            <person name="Jahodarova E."/>
            <person name="Nykrynova M."/>
            <person name="Rychlik I."/>
        </authorList>
    </citation>
    <scope>NUCLEOTIDE SEQUENCE</scope>
    <source>
        <strain evidence="8">84_SSukc20</strain>
    </source>
</reference>
<dbReference type="EMBL" id="JAUEII010000019">
    <property type="protein sequence ID" value="MDN0049601.1"/>
    <property type="molecule type" value="Genomic_DNA"/>
</dbReference>
<dbReference type="Pfam" id="PF04432">
    <property type="entry name" value="FrhB_FdhB_C"/>
    <property type="match status" value="1"/>
</dbReference>
<dbReference type="Pfam" id="PF12838">
    <property type="entry name" value="Fer4_7"/>
    <property type="match status" value="1"/>
</dbReference>
<dbReference type="SUPFAM" id="SSF51161">
    <property type="entry name" value="Trimeric LpxA-like enzymes"/>
    <property type="match status" value="1"/>
</dbReference>
<feature type="domain" description="4Fe-4S ferredoxin-type" evidence="7">
    <location>
        <begin position="35"/>
        <end position="65"/>
    </location>
</feature>
<keyword evidence="4" id="KW-0408">Iron</keyword>
<dbReference type="Gene3D" id="2.160.10.10">
    <property type="entry name" value="Hexapeptide repeat proteins"/>
    <property type="match status" value="1"/>
</dbReference>
<dbReference type="CDD" id="cd04647">
    <property type="entry name" value="LbH_MAT_like"/>
    <property type="match status" value="1"/>
</dbReference>
<evidence type="ECO:0000256" key="3">
    <source>
        <dbReference type="ARBA" id="ARBA00022737"/>
    </source>
</evidence>
<dbReference type="InterPro" id="IPR017900">
    <property type="entry name" value="4Fe4S_Fe_S_CS"/>
</dbReference>
<keyword evidence="1" id="KW-0808">Transferase</keyword>
<reference evidence="8" key="2">
    <citation type="submission" date="2024-05" db="EMBL/GenBank/DDBJ databases">
        <title>Identification and characterization of horizontal gene transfer across gut microbiota members of farm animals based on homology search.</title>
        <authorList>
            <person name="Schwarzerova J."/>
            <person name="Nykrynova M."/>
            <person name="Jureckova K."/>
            <person name="Cejkova D."/>
            <person name="Rychlik I."/>
        </authorList>
    </citation>
    <scope>NUCLEOTIDE SEQUENCE</scope>
    <source>
        <strain evidence="8">84_SSukc20</strain>
    </source>
</reference>
<evidence type="ECO:0000259" key="7">
    <source>
        <dbReference type="PROSITE" id="PS51379"/>
    </source>
</evidence>
<protein>
    <submittedName>
        <fullName evidence="8">Coenzyme F420 hydrogenase/dehydrogenase, beta subunit C-terminal domain</fullName>
    </submittedName>
</protein>
<keyword evidence="5" id="KW-0411">Iron-sulfur</keyword>
<keyword evidence="9" id="KW-1185">Reference proteome</keyword>
<dbReference type="PROSITE" id="PS51379">
    <property type="entry name" value="4FE4S_FER_2"/>
    <property type="match status" value="2"/>
</dbReference>
<dbReference type="InterPro" id="IPR011004">
    <property type="entry name" value="Trimer_LpxA-like_sf"/>
</dbReference>
<dbReference type="InterPro" id="IPR007525">
    <property type="entry name" value="FrhB_FdhB_C"/>
</dbReference>
<comment type="caution">
    <text evidence="8">The sequence shown here is derived from an EMBL/GenBank/DDBJ whole genome shotgun (WGS) entry which is preliminary data.</text>
</comment>
<dbReference type="PROSITE" id="PS00198">
    <property type="entry name" value="4FE4S_FER_1"/>
    <property type="match status" value="1"/>
</dbReference>
<dbReference type="Pfam" id="PF00132">
    <property type="entry name" value="Hexapep"/>
    <property type="match status" value="1"/>
</dbReference>
<evidence type="ECO:0000256" key="5">
    <source>
        <dbReference type="ARBA" id="ARBA00023014"/>
    </source>
</evidence>
<gene>
    <name evidence="8" type="ORF">QVO10_09425</name>
</gene>
<dbReference type="InterPro" id="IPR017896">
    <property type="entry name" value="4Fe4S_Fe-S-bd"/>
</dbReference>
<keyword evidence="6" id="KW-0012">Acyltransferase</keyword>
<dbReference type="PANTHER" id="PTHR43193">
    <property type="match status" value="1"/>
</dbReference>
<organism evidence="8 9">
    <name type="scientific">Bacteroides gallinaceum</name>
    <dbReference type="NCBI Taxonomy" id="1462571"/>
    <lineage>
        <taxon>Bacteria</taxon>
        <taxon>Pseudomonadati</taxon>
        <taxon>Bacteroidota</taxon>
        <taxon>Bacteroidia</taxon>
        <taxon>Bacteroidales</taxon>
        <taxon>Bacteroidaceae</taxon>
        <taxon>Bacteroides</taxon>
    </lineage>
</organism>
<keyword evidence="2" id="KW-0479">Metal-binding</keyword>
<dbReference type="PROSITE" id="PS00101">
    <property type="entry name" value="HEXAPEP_TRANSFERASES"/>
    <property type="match status" value="1"/>
</dbReference>